<evidence type="ECO:0000313" key="5">
    <source>
        <dbReference type="EMBL" id="CAD5121150.1"/>
    </source>
</evidence>
<feature type="repeat" description="WD" evidence="3">
    <location>
        <begin position="1099"/>
        <end position="1140"/>
    </location>
</feature>
<dbReference type="Pfam" id="PF00400">
    <property type="entry name" value="WD40"/>
    <property type="match status" value="5"/>
</dbReference>
<dbReference type="InterPro" id="IPR015943">
    <property type="entry name" value="WD40/YVTN_repeat-like_dom_sf"/>
</dbReference>
<keyword evidence="6" id="KW-1185">Reference proteome</keyword>
<name>A0A7I8VZW8_9ANNE</name>
<dbReference type="Gene3D" id="2.130.10.10">
    <property type="entry name" value="YVTN repeat-like/Quinoprotein amine dehydrogenase"/>
    <property type="match status" value="3"/>
</dbReference>
<proteinExistence type="predicted"/>
<reference evidence="5 6" key="1">
    <citation type="submission" date="2020-08" db="EMBL/GenBank/DDBJ databases">
        <authorList>
            <person name="Hejnol A."/>
        </authorList>
    </citation>
    <scope>NUCLEOTIDE SEQUENCE [LARGE SCALE GENOMIC DNA]</scope>
</reference>
<evidence type="ECO:0000256" key="2">
    <source>
        <dbReference type="ARBA" id="ARBA00022737"/>
    </source>
</evidence>
<dbReference type="CDD" id="cd00200">
    <property type="entry name" value="WD40"/>
    <property type="match status" value="1"/>
</dbReference>
<gene>
    <name evidence="5" type="ORF">DGYR_LOCUS9141</name>
</gene>
<dbReference type="OrthoDB" id="6283515at2759"/>
<dbReference type="PROSITE" id="PS00678">
    <property type="entry name" value="WD_REPEATS_1"/>
    <property type="match status" value="1"/>
</dbReference>
<organism evidence="5 6">
    <name type="scientific">Dimorphilus gyrociliatus</name>
    <dbReference type="NCBI Taxonomy" id="2664684"/>
    <lineage>
        <taxon>Eukaryota</taxon>
        <taxon>Metazoa</taxon>
        <taxon>Spiralia</taxon>
        <taxon>Lophotrochozoa</taxon>
        <taxon>Annelida</taxon>
        <taxon>Polychaeta</taxon>
        <taxon>Polychaeta incertae sedis</taxon>
        <taxon>Dinophilidae</taxon>
        <taxon>Dimorphilus</taxon>
    </lineage>
</organism>
<dbReference type="PANTHER" id="PTHR19871">
    <property type="entry name" value="BETA TRANSDUCIN-RELATED PROTEIN"/>
    <property type="match status" value="1"/>
</dbReference>
<dbReference type="PANTHER" id="PTHR19871:SF41">
    <property type="entry name" value="NACHT DOMAIN- AND WD REPEAT-CONTAINING PROTEIN 1-LIKE"/>
    <property type="match status" value="1"/>
</dbReference>
<dbReference type="InterPro" id="IPR001680">
    <property type="entry name" value="WD40_rpt"/>
</dbReference>
<protein>
    <submittedName>
        <fullName evidence="5">DgyrCDS9688</fullName>
    </submittedName>
</protein>
<dbReference type="SUPFAM" id="SSF50978">
    <property type="entry name" value="WD40 repeat-like"/>
    <property type="match status" value="2"/>
</dbReference>
<evidence type="ECO:0000256" key="4">
    <source>
        <dbReference type="SAM" id="MobiDB-lite"/>
    </source>
</evidence>
<dbReference type="EMBL" id="CAJFCJ010000014">
    <property type="protein sequence ID" value="CAD5121150.1"/>
    <property type="molecule type" value="Genomic_DNA"/>
</dbReference>
<dbReference type="PROSITE" id="PS50294">
    <property type="entry name" value="WD_REPEATS_REGION"/>
    <property type="match status" value="3"/>
</dbReference>
<sequence>MVNIDINDTQAYNYTDLDGKSICPQKSQLLKDLKASVKNKVKQHYYHEFYINWERNAIDCEEFKQHSDYLANFNAFVVTRVRKLIDRFTKHRPTLPKRICNHDTVKVLQLESDFLANVTQYRNLTYEQKFTDGNLGKSLSSKLENTCWLIEEEIDSGKSALLASIYYEYYKDSIVLGQFINEHFRPSPAALKRNFELLLGWKLKENYRLDIQSLLIKASEKSKNVILLIDNLHLVSSQTDSNHDFEWIFQKLPSSVHIVCSISPNALNLNEEQLGEDLLGLIIQTITASAVGITEVEILDVLSINNDAVLLAVPANELSNLLRFPFSVWLYARKYLKPLFSTYHFKGRELWKWRNEDVRKSLKSLYFKTAESFKNTHKCLADYFSNKWINHKPLVVPERSIQIIEPYSCCRYLTPHPLLYSEYLYNYRRITELGQHFLHSVDIETVKCNIYFNLESLISLIQALGVHFLLEEIDLVLRHFFDTELHVLRDTIIACHKILEEDTLQLPVEIIGRLRNIEFGKDFPNISDLMLQCVQWCDSNTKPLLVPLSSWLPDPRQKTLITLNIPSTKAIITGETQFLTISTKENIIKMYHIASKQLIRSSFPLKSSVIFLLDCKDDRIAVSTADGSVIIWNLINGKFDGFLKQSSPIRANVLANVGDNLLLGNSDGSMDSFNLNTLEVVDKLKHHSDAITGLRVSKDGEYTVCTSRDKTVKCLSSDNLAVIMEISDENLNQPIILMSISSNNLFLVLYLEDGTVQIRSLVTGTFIHNLQNPLPKLTSLAVCSEGIFLSCATENHMVHLFNIRSTELLESNKVESRVHTTFLFPNDFVLMNAGADSIEFSTLLKRENAQTEKDRHRNVVNCVTVSRDGKMAVSGSKDTTLRVWSVDSGSLTDILEGHSGQVTCVAIANENAFIASGSADRTVKIWSIVLAEVVTNYEQHNSTVTCVNVLADNMRILSAEEEGKALLWNAEDGSTLLSCSCHTNLLAVSPISKLVFAGDGGCTAKLWLLNTGDVVGTLTHTDKITCVGFSPDNEYIVTGSMDNSLKIWLASSAKLTQVLVEHETHVTAVSVCSKTVVSGDKDGLVLLWDIEFGNVKQRMMGHTASIERVLTASDSSIIFTTDFAGEIRVWMSKTAKLLARIDLHYPIENIVISVSASHLVARITNSIHVPLLCLHNSPAKVLPRAAIELGSTNSLHVNPDMLQNQISGLNLSREVSTEIENNDEKLPLPFKWHQKRELSEFPVPSTILAERQVKSDIYYDEEEPGSSSGGLGSTTSTTIAPLQKVVAAQQQHKVQKSLPREKKENNKKKKEKKSSICCTL</sequence>
<dbReference type="Proteomes" id="UP000549394">
    <property type="component" value="Unassembled WGS sequence"/>
</dbReference>
<feature type="repeat" description="WD" evidence="3">
    <location>
        <begin position="895"/>
        <end position="936"/>
    </location>
</feature>
<evidence type="ECO:0000256" key="1">
    <source>
        <dbReference type="ARBA" id="ARBA00022574"/>
    </source>
</evidence>
<feature type="repeat" description="WD" evidence="3">
    <location>
        <begin position="1059"/>
        <end position="1098"/>
    </location>
</feature>
<feature type="repeat" description="WD" evidence="3">
    <location>
        <begin position="937"/>
        <end position="978"/>
    </location>
</feature>
<feature type="repeat" description="WD" evidence="3">
    <location>
        <begin position="853"/>
        <end position="894"/>
    </location>
</feature>
<dbReference type="InterPro" id="IPR036322">
    <property type="entry name" value="WD40_repeat_dom_sf"/>
</dbReference>
<feature type="repeat" description="WD" evidence="3">
    <location>
        <begin position="1017"/>
        <end position="1058"/>
    </location>
</feature>
<evidence type="ECO:0000256" key="3">
    <source>
        <dbReference type="PROSITE-ProRule" id="PRU00221"/>
    </source>
</evidence>
<evidence type="ECO:0000313" key="6">
    <source>
        <dbReference type="Proteomes" id="UP000549394"/>
    </source>
</evidence>
<dbReference type="PRINTS" id="PR00320">
    <property type="entry name" value="GPROTEINBRPT"/>
</dbReference>
<feature type="region of interest" description="Disordered" evidence="4">
    <location>
        <begin position="1283"/>
        <end position="1320"/>
    </location>
</feature>
<dbReference type="PROSITE" id="PS50082">
    <property type="entry name" value="WD_REPEATS_2"/>
    <property type="match status" value="6"/>
</dbReference>
<comment type="caution">
    <text evidence="5">The sequence shown here is derived from an EMBL/GenBank/DDBJ whole genome shotgun (WGS) entry which is preliminary data.</text>
</comment>
<dbReference type="InterPro" id="IPR020472">
    <property type="entry name" value="WD40_PAC1"/>
</dbReference>
<keyword evidence="2" id="KW-0677">Repeat</keyword>
<dbReference type="InterPro" id="IPR052752">
    <property type="entry name" value="NACHT-WD_repeat"/>
</dbReference>
<feature type="compositionally biased region" description="Low complexity" evidence="4">
    <location>
        <begin position="1283"/>
        <end position="1292"/>
    </location>
</feature>
<accession>A0A7I8VZW8</accession>
<keyword evidence="1 3" id="KW-0853">WD repeat</keyword>
<dbReference type="InterPro" id="IPR019775">
    <property type="entry name" value="WD40_repeat_CS"/>
</dbReference>
<dbReference type="SMART" id="SM00320">
    <property type="entry name" value="WD40"/>
    <property type="match status" value="10"/>
</dbReference>